<accession>A0ABV6AV53</accession>
<evidence type="ECO:0000313" key="1">
    <source>
        <dbReference type="EMBL" id="MFB9991381.1"/>
    </source>
</evidence>
<dbReference type="Proteomes" id="UP001589733">
    <property type="component" value="Unassembled WGS sequence"/>
</dbReference>
<evidence type="ECO:0000313" key="2">
    <source>
        <dbReference type="Proteomes" id="UP001589733"/>
    </source>
</evidence>
<name>A0ABV6AV53_9DEIO</name>
<sequence length="106" mass="11784">MPILEVPVAHRWTKSPSPGEQRLDALHRYDSFDHSTERSFDLLAEGLVKLYRTPFALVTFRETDQQHFKATSGLDGRSIPLASLPCPHLLKSEGAITIGGITKTNV</sequence>
<gene>
    <name evidence="1" type="ORF">ACFFLM_05245</name>
</gene>
<reference evidence="1 2" key="1">
    <citation type="submission" date="2024-09" db="EMBL/GenBank/DDBJ databases">
        <authorList>
            <person name="Sun Q."/>
            <person name="Mori K."/>
        </authorList>
    </citation>
    <scope>NUCLEOTIDE SEQUENCE [LARGE SCALE GENOMIC DNA]</scope>
    <source>
        <strain evidence="1 2">JCM 13503</strain>
    </source>
</reference>
<proteinExistence type="predicted"/>
<dbReference type="RefSeq" id="WP_380006270.1">
    <property type="nucleotide sequence ID" value="NZ_JBHLYR010000014.1"/>
</dbReference>
<keyword evidence="2" id="KW-1185">Reference proteome</keyword>
<dbReference type="EMBL" id="JBHLYR010000014">
    <property type="protein sequence ID" value="MFB9991381.1"/>
    <property type="molecule type" value="Genomic_DNA"/>
</dbReference>
<comment type="caution">
    <text evidence="1">The sequence shown here is derived from an EMBL/GenBank/DDBJ whole genome shotgun (WGS) entry which is preliminary data.</text>
</comment>
<organism evidence="1 2">
    <name type="scientific">Deinococcus oregonensis</name>
    <dbReference type="NCBI Taxonomy" id="1805970"/>
    <lineage>
        <taxon>Bacteria</taxon>
        <taxon>Thermotogati</taxon>
        <taxon>Deinococcota</taxon>
        <taxon>Deinococci</taxon>
        <taxon>Deinococcales</taxon>
        <taxon>Deinococcaceae</taxon>
        <taxon>Deinococcus</taxon>
    </lineage>
</organism>
<protein>
    <submittedName>
        <fullName evidence="1">Uncharacterized protein</fullName>
    </submittedName>
</protein>